<dbReference type="AlphaFoldDB" id="A0AAV4XHA4"/>
<keyword evidence="1" id="KW-0812">Transmembrane</keyword>
<dbReference type="EMBL" id="BPLR01000282">
    <property type="protein sequence ID" value="GIY93605.1"/>
    <property type="molecule type" value="Genomic_DNA"/>
</dbReference>
<organism evidence="2 3">
    <name type="scientific">Caerostris extrusa</name>
    <name type="common">Bark spider</name>
    <name type="synonym">Caerostris bankana</name>
    <dbReference type="NCBI Taxonomy" id="172846"/>
    <lineage>
        <taxon>Eukaryota</taxon>
        <taxon>Metazoa</taxon>
        <taxon>Ecdysozoa</taxon>
        <taxon>Arthropoda</taxon>
        <taxon>Chelicerata</taxon>
        <taxon>Arachnida</taxon>
        <taxon>Araneae</taxon>
        <taxon>Araneomorphae</taxon>
        <taxon>Entelegynae</taxon>
        <taxon>Araneoidea</taxon>
        <taxon>Araneidae</taxon>
        <taxon>Caerostris</taxon>
    </lineage>
</organism>
<evidence type="ECO:0000313" key="2">
    <source>
        <dbReference type="EMBL" id="GIY93605.1"/>
    </source>
</evidence>
<proteinExistence type="predicted"/>
<keyword evidence="1" id="KW-0472">Membrane</keyword>
<evidence type="ECO:0000313" key="3">
    <source>
        <dbReference type="Proteomes" id="UP001054945"/>
    </source>
</evidence>
<accession>A0AAV4XHA4</accession>
<comment type="caution">
    <text evidence="2">The sequence shown here is derived from an EMBL/GenBank/DDBJ whole genome shotgun (WGS) entry which is preliminary data.</text>
</comment>
<gene>
    <name evidence="2" type="ORF">CEXT_330391</name>
</gene>
<feature type="transmembrane region" description="Helical" evidence="1">
    <location>
        <begin position="39"/>
        <end position="60"/>
    </location>
</feature>
<name>A0AAV4XHA4_CAEEX</name>
<reference evidence="2 3" key="1">
    <citation type="submission" date="2021-06" db="EMBL/GenBank/DDBJ databases">
        <title>Caerostris extrusa draft genome.</title>
        <authorList>
            <person name="Kono N."/>
            <person name="Arakawa K."/>
        </authorList>
    </citation>
    <scope>NUCLEOTIDE SEQUENCE [LARGE SCALE GENOMIC DNA]</scope>
</reference>
<keyword evidence="3" id="KW-1185">Reference proteome</keyword>
<evidence type="ECO:0000256" key="1">
    <source>
        <dbReference type="SAM" id="Phobius"/>
    </source>
</evidence>
<protein>
    <submittedName>
        <fullName evidence="2">Uncharacterized protein</fullName>
    </submittedName>
</protein>
<keyword evidence="1" id="KW-1133">Transmembrane helix</keyword>
<sequence>MTKVSVFILLARCVGKQWPSRTIQWLILCTPQVEDTVHITVDMFIFALLACVALAQASFLPSYPAAVPVVPNLPLVSNVPYPYGVVSPAVLPLRSGFNNGFGVYDQRFNAFPLGYGSVLGYNGLFNGAYYGLRK</sequence>
<dbReference type="Proteomes" id="UP001054945">
    <property type="component" value="Unassembled WGS sequence"/>
</dbReference>